<name>A0A401IJC3_APHSA</name>
<accession>A0A401IJC3</accession>
<comment type="caution">
    <text evidence="2">The sequence shown here is derived from an EMBL/GenBank/DDBJ whole genome shotgun (WGS) entry which is preliminary data.</text>
</comment>
<reference evidence="3" key="1">
    <citation type="submission" date="2017-05" db="EMBL/GenBank/DDBJ databases">
        <title>Physiological properties and genetic analysis related to exopolysaccharide production of fresh-water unicellular cyanobacterium Aphanothece sacrum, Suizenji Nori, that has been cultured as a food source in Japan.</title>
        <authorList>
            <person name="Kanesaki Y."/>
            <person name="Yoshikawa S."/>
            <person name="Ohki K."/>
        </authorList>
    </citation>
    <scope>NUCLEOTIDE SEQUENCE [LARGE SCALE GENOMIC DNA]</scope>
    <source>
        <strain evidence="3">FPU1</strain>
    </source>
</reference>
<protein>
    <submittedName>
        <fullName evidence="2">Uncharacterized protein</fullName>
    </submittedName>
</protein>
<keyword evidence="3" id="KW-1185">Reference proteome</keyword>
<dbReference type="EMBL" id="BDQK01000013">
    <property type="protein sequence ID" value="GBF81324.1"/>
    <property type="molecule type" value="Genomic_DNA"/>
</dbReference>
<keyword evidence="1" id="KW-1133">Transmembrane helix</keyword>
<evidence type="ECO:0000313" key="3">
    <source>
        <dbReference type="Proteomes" id="UP000287247"/>
    </source>
</evidence>
<sequence>MPINLILLIAALLVSWLVFRWLFTVIKSSATTAISIAVIVLLLQLGFGIGPEKLWNEITNIPQTFQQLFKK</sequence>
<proteinExistence type="predicted"/>
<organism evidence="2 3">
    <name type="scientific">Aphanothece sacrum FPU1</name>
    <dbReference type="NCBI Taxonomy" id="1920663"/>
    <lineage>
        <taxon>Bacteria</taxon>
        <taxon>Bacillati</taxon>
        <taxon>Cyanobacteriota</taxon>
        <taxon>Cyanophyceae</taxon>
        <taxon>Oscillatoriophycideae</taxon>
        <taxon>Chroococcales</taxon>
        <taxon>Aphanothecaceae</taxon>
        <taxon>Aphanothece</taxon>
    </lineage>
</organism>
<keyword evidence="1" id="KW-0472">Membrane</keyword>
<dbReference type="RefSeq" id="WP_124970735.1">
    <property type="nucleotide sequence ID" value="NZ_BDQK01000013.1"/>
</dbReference>
<dbReference type="OrthoDB" id="517004at2"/>
<dbReference type="AlphaFoldDB" id="A0A401IJC3"/>
<keyword evidence="1" id="KW-0812">Transmembrane</keyword>
<feature type="transmembrane region" description="Helical" evidence="1">
    <location>
        <begin position="30"/>
        <end position="49"/>
    </location>
</feature>
<dbReference type="Proteomes" id="UP000287247">
    <property type="component" value="Unassembled WGS sequence"/>
</dbReference>
<evidence type="ECO:0000256" key="1">
    <source>
        <dbReference type="SAM" id="Phobius"/>
    </source>
</evidence>
<gene>
    <name evidence="2" type="ORF">AsFPU1_2737</name>
</gene>
<evidence type="ECO:0000313" key="2">
    <source>
        <dbReference type="EMBL" id="GBF81324.1"/>
    </source>
</evidence>